<proteinExistence type="predicted"/>
<name>A0A8D9FRH0_9VIRU</name>
<dbReference type="EMBL" id="OU342829">
    <property type="protein sequence ID" value="CAG7580326.1"/>
    <property type="molecule type" value="Genomic_DNA"/>
</dbReference>
<gene>
    <name evidence="1" type="ORF">SLAVMIC_00359</name>
</gene>
<reference evidence="1" key="1">
    <citation type="submission" date="2021-06" db="EMBL/GenBank/DDBJ databases">
        <authorList>
            <person name="Gannon L."/>
            <person name="Redgwell R T."/>
            <person name="Michniewski S."/>
            <person name="Harrison D C."/>
            <person name="Millard A."/>
        </authorList>
    </citation>
    <scope>NUCLEOTIDE SEQUENCE</scope>
</reference>
<organism evidence="1">
    <name type="scientific">uncultured marine phage</name>
    <dbReference type="NCBI Taxonomy" id="707152"/>
    <lineage>
        <taxon>Viruses</taxon>
        <taxon>environmental samples</taxon>
    </lineage>
</organism>
<evidence type="ECO:0000313" key="1">
    <source>
        <dbReference type="EMBL" id="CAG7580326.1"/>
    </source>
</evidence>
<protein>
    <submittedName>
        <fullName evidence="1">Uncharacterized protein</fullName>
    </submittedName>
</protein>
<accession>A0A8D9FRH0</accession>
<sequence>MSVKIYRHTSNEKYSDMIIIGIPTKRNNRVKIGCIIGVKNNQKEFPIGFYSKSFGGFSEIKESISLKSKDRLFTNGRSVIIKNDENKYIIISKGDVKEMGRVSNGTYIKDAHQTNNDTLWVDGGGDGAGWFKRVDEIKFENK</sequence>